<dbReference type="AlphaFoldDB" id="B6HTD2"/>
<protein>
    <submittedName>
        <fullName evidence="1">Uncharacterized protein</fullName>
    </submittedName>
</protein>
<evidence type="ECO:0000313" key="1">
    <source>
        <dbReference type="EMBL" id="CAP99893.1"/>
    </source>
</evidence>
<keyword evidence="2" id="KW-1185">Reference proteome</keyword>
<dbReference type="HOGENOM" id="CLU_1441502_0_0_1"/>
<name>B6HTD2_PENRW</name>
<gene>
    <name evidence="1" type="ORF">Pc22g26050</name>
    <name evidence="1" type="ORF">PCH_Pc22g26050</name>
</gene>
<organism evidence="1 2">
    <name type="scientific">Penicillium rubens (strain ATCC 28089 / DSM 1075 / NRRL 1951 / Wisconsin 54-1255)</name>
    <name type="common">Penicillium chrysogenum</name>
    <dbReference type="NCBI Taxonomy" id="500485"/>
    <lineage>
        <taxon>Eukaryota</taxon>
        <taxon>Fungi</taxon>
        <taxon>Dikarya</taxon>
        <taxon>Ascomycota</taxon>
        <taxon>Pezizomycotina</taxon>
        <taxon>Eurotiomycetes</taxon>
        <taxon>Eurotiomycetidae</taxon>
        <taxon>Eurotiales</taxon>
        <taxon>Aspergillaceae</taxon>
        <taxon>Penicillium</taxon>
        <taxon>Penicillium chrysogenum species complex</taxon>
    </lineage>
</organism>
<proteinExistence type="predicted"/>
<dbReference type="VEuPathDB" id="FungiDB:PCH_Pc22g26050"/>
<dbReference type="EMBL" id="AM920437">
    <property type="protein sequence ID" value="CAP99893.1"/>
    <property type="molecule type" value="Genomic_DNA"/>
</dbReference>
<accession>B6HTD2</accession>
<evidence type="ECO:0000313" key="2">
    <source>
        <dbReference type="Proteomes" id="UP000000724"/>
    </source>
</evidence>
<dbReference type="Proteomes" id="UP000000724">
    <property type="component" value="Contig Pc00c22"/>
</dbReference>
<sequence length="188" mass="20750">MRNYENVFQAARDSGFDGSRDGRLITGSLPHGFKWRASGPRSSLLDVGRILICYQFDRDSIVQPAEYAIWLSLGRLARVVCHMGNSLVLLAKVSAPGHAGFTPKKTHQVVEFVVIFPGSSARAPRLGMVQGCPGDVANPSCVTFQQHIHNPHCDMPGRSWNAVMFTFARNPLHGFIDWDINSPLQTFG</sequence>
<reference evidence="1 2" key="1">
    <citation type="journal article" date="2008" name="Nat. Biotechnol.">
        <title>Genome sequencing and analysis of the filamentous fungus Penicillium chrysogenum.</title>
        <authorList>
            <person name="van den Berg M.A."/>
            <person name="Albang R."/>
            <person name="Albermann K."/>
            <person name="Badger J.H."/>
            <person name="Daran J.-M."/>
            <person name="Driessen A.J.M."/>
            <person name="Garcia-Estrada C."/>
            <person name="Fedorova N.D."/>
            <person name="Harris D.M."/>
            <person name="Heijne W.H.M."/>
            <person name="Joardar V.S."/>
            <person name="Kiel J.A.K.W."/>
            <person name="Kovalchuk A."/>
            <person name="Martin J.F."/>
            <person name="Nierman W.C."/>
            <person name="Nijland J.G."/>
            <person name="Pronk J.T."/>
            <person name="Roubos J.A."/>
            <person name="van der Klei I.J."/>
            <person name="van Peij N.N.M.E."/>
            <person name="Veenhuis M."/>
            <person name="von Doehren H."/>
            <person name="Wagner C."/>
            <person name="Wortman J.R."/>
            <person name="Bovenberg R.A.L."/>
        </authorList>
    </citation>
    <scope>NUCLEOTIDE SEQUENCE [LARGE SCALE GENOMIC DNA]</scope>
    <source>
        <strain evidence="2">ATCC 28089 / DSM 1075 / NRRL 1951 / Wisconsin 54-1255</strain>
    </source>
</reference>